<sequence length="297" mass="32081">MRLLWLADVLRSAGLTVHEVGGWRSRGSTSFDPHGIICHETRGSLHSTDAGEIHVLLNGSATAPPPIAQLYLSRTGHWHVIASGRCNHVRVGWAGPFKGVGNSGLIGIEAQHALGEPWTDRQYDSYVRGAAAIKRRTGWGIAGHKEHQPGGYGHPSVKTDPSFNMDKFRRDVAGTLSGGENIMPALSDAEQEQLLKYAKDTNYILWQGARKPDGVGRTDFRQYFYEIEDMLVAIKANQMTILGKDWVNEQQIIDGVLAGLGSKDLDDAVTALKAAFGDRAAELAAKLAASTSATATA</sequence>
<feature type="domain" description="N-acetylmuramoyl-L-alanine amidase" evidence="1">
    <location>
        <begin position="32"/>
        <end position="161"/>
    </location>
</feature>
<dbReference type="RefSeq" id="WP_377427077.1">
    <property type="nucleotide sequence ID" value="NZ_JBHSPR010000032.1"/>
</dbReference>
<name>A0ABW1KGX1_9ACTN</name>
<dbReference type="Pfam" id="PF01510">
    <property type="entry name" value="Amidase_2"/>
    <property type="match status" value="1"/>
</dbReference>
<accession>A0ABW1KGX1</accession>
<reference evidence="3" key="1">
    <citation type="journal article" date="2019" name="Int. J. Syst. Evol. Microbiol.">
        <title>The Global Catalogue of Microorganisms (GCM) 10K type strain sequencing project: providing services to taxonomists for standard genome sequencing and annotation.</title>
        <authorList>
            <consortium name="The Broad Institute Genomics Platform"/>
            <consortium name="The Broad Institute Genome Sequencing Center for Infectious Disease"/>
            <person name="Wu L."/>
            <person name="Ma J."/>
        </authorList>
    </citation>
    <scope>NUCLEOTIDE SEQUENCE [LARGE SCALE GENOMIC DNA]</scope>
    <source>
        <strain evidence="3">ZS-35-S2</strain>
    </source>
</reference>
<proteinExistence type="predicted"/>
<dbReference type="InterPro" id="IPR036505">
    <property type="entry name" value="Amidase/PGRP_sf"/>
</dbReference>
<dbReference type="EMBL" id="JBHSPR010000032">
    <property type="protein sequence ID" value="MFC6020184.1"/>
    <property type="molecule type" value="Genomic_DNA"/>
</dbReference>
<keyword evidence="3" id="KW-1185">Reference proteome</keyword>
<comment type="caution">
    <text evidence="2">The sequence shown here is derived from an EMBL/GenBank/DDBJ whole genome shotgun (WGS) entry which is preliminary data.</text>
</comment>
<evidence type="ECO:0000259" key="1">
    <source>
        <dbReference type="Pfam" id="PF01510"/>
    </source>
</evidence>
<dbReference type="Proteomes" id="UP001596203">
    <property type="component" value="Unassembled WGS sequence"/>
</dbReference>
<gene>
    <name evidence="2" type="ORF">ACFP2T_28950</name>
</gene>
<organism evidence="2 3">
    <name type="scientific">Plantactinospora solaniradicis</name>
    <dbReference type="NCBI Taxonomy" id="1723736"/>
    <lineage>
        <taxon>Bacteria</taxon>
        <taxon>Bacillati</taxon>
        <taxon>Actinomycetota</taxon>
        <taxon>Actinomycetes</taxon>
        <taxon>Micromonosporales</taxon>
        <taxon>Micromonosporaceae</taxon>
        <taxon>Plantactinospora</taxon>
    </lineage>
</organism>
<evidence type="ECO:0000313" key="3">
    <source>
        <dbReference type="Proteomes" id="UP001596203"/>
    </source>
</evidence>
<dbReference type="Gene3D" id="3.40.80.10">
    <property type="entry name" value="Peptidoglycan recognition protein-like"/>
    <property type="match status" value="1"/>
</dbReference>
<dbReference type="SUPFAM" id="SSF55846">
    <property type="entry name" value="N-acetylmuramoyl-L-alanine amidase-like"/>
    <property type="match status" value="1"/>
</dbReference>
<dbReference type="InterPro" id="IPR002502">
    <property type="entry name" value="Amidase_domain"/>
</dbReference>
<evidence type="ECO:0000313" key="2">
    <source>
        <dbReference type="EMBL" id="MFC6020184.1"/>
    </source>
</evidence>
<protein>
    <submittedName>
        <fullName evidence="2">N-acetylmuramoyl-L-alanine amidase</fullName>
    </submittedName>
</protein>